<dbReference type="Proteomes" id="UP000631114">
    <property type="component" value="Unassembled WGS sequence"/>
</dbReference>
<reference evidence="2 3" key="1">
    <citation type="submission" date="2020-10" db="EMBL/GenBank/DDBJ databases">
        <title>The Coptis chinensis genome and diversification of protoberbering-type alkaloids.</title>
        <authorList>
            <person name="Wang B."/>
            <person name="Shu S."/>
            <person name="Song C."/>
            <person name="Liu Y."/>
        </authorList>
    </citation>
    <scope>NUCLEOTIDE SEQUENCE [LARGE SCALE GENOMIC DNA]</scope>
    <source>
        <strain evidence="2">HL-2020</strain>
        <tissue evidence="2">Leaf</tissue>
    </source>
</reference>
<evidence type="ECO:0000313" key="3">
    <source>
        <dbReference type="Proteomes" id="UP000631114"/>
    </source>
</evidence>
<name>A0A835LW99_9MAGN</name>
<feature type="compositionally biased region" description="Basic and acidic residues" evidence="1">
    <location>
        <begin position="198"/>
        <end position="209"/>
    </location>
</feature>
<feature type="region of interest" description="Disordered" evidence="1">
    <location>
        <begin position="23"/>
        <end position="53"/>
    </location>
</feature>
<protein>
    <submittedName>
        <fullName evidence="2">Uncharacterized protein</fullName>
    </submittedName>
</protein>
<accession>A0A835LW99</accession>
<sequence length="239" mass="26792">MNTAAKPTEHTCKVIEGTTPLIRHQRKRRNWKTNKNGPHEASGVSGANDTQGTPIEEQEQGEIFQDSTSELEETIHLTDIIEAQELMVTPTTTIHSPGIHRTGGVTRISREVENTVHQVIVYDQSKEQADGISNEGEHTRCAIMCTEMSPNLQIVVVIENEPIASLQSPKNTFKVLNEANSLLASTNWADMAEEEEETGKNGHEEEWKTQKKKTTKSKWMEQKFLPPSTRARLASKSHQ</sequence>
<feature type="region of interest" description="Disordered" evidence="1">
    <location>
        <begin position="192"/>
        <end position="239"/>
    </location>
</feature>
<comment type="caution">
    <text evidence="2">The sequence shown here is derived from an EMBL/GenBank/DDBJ whole genome shotgun (WGS) entry which is preliminary data.</text>
</comment>
<proteinExistence type="predicted"/>
<evidence type="ECO:0000313" key="2">
    <source>
        <dbReference type="EMBL" id="KAF9605574.1"/>
    </source>
</evidence>
<dbReference type="AlphaFoldDB" id="A0A835LW99"/>
<dbReference type="EMBL" id="JADFTS010000005">
    <property type="protein sequence ID" value="KAF9605574.1"/>
    <property type="molecule type" value="Genomic_DNA"/>
</dbReference>
<gene>
    <name evidence="2" type="ORF">IFM89_017917</name>
</gene>
<keyword evidence="3" id="KW-1185">Reference proteome</keyword>
<evidence type="ECO:0000256" key="1">
    <source>
        <dbReference type="SAM" id="MobiDB-lite"/>
    </source>
</evidence>
<organism evidence="2 3">
    <name type="scientific">Coptis chinensis</name>
    <dbReference type="NCBI Taxonomy" id="261450"/>
    <lineage>
        <taxon>Eukaryota</taxon>
        <taxon>Viridiplantae</taxon>
        <taxon>Streptophyta</taxon>
        <taxon>Embryophyta</taxon>
        <taxon>Tracheophyta</taxon>
        <taxon>Spermatophyta</taxon>
        <taxon>Magnoliopsida</taxon>
        <taxon>Ranunculales</taxon>
        <taxon>Ranunculaceae</taxon>
        <taxon>Coptidoideae</taxon>
        <taxon>Coptis</taxon>
    </lineage>
</organism>
<feature type="compositionally biased region" description="Basic residues" evidence="1">
    <location>
        <begin position="23"/>
        <end position="32"/>
    </location>
</feature>